<sequence>MEIIEPDSRIADLVGLLYMLNYVFKSKTDLFELEKEMEVDVDDLMPIVYTATALSFINTEQGDIWITENGKKFIASGPKVRKEMLKSSVKNFEPFVTAIQLKKFQLDKIKEELENKGVQKYNSPSGFHNLEVTLIEWGVYSGLVRKTEEGFVASAD</sequence>
<keyword evidence="1" id="KW-0547">Nucleotide-binding</keyword>
<keyword evidence="1" id="KW-0067">ATP-binding</keyword>
<dbReference type="Pfam" id="PF09821">
    <property type="entry name" value="AAA_assoc_C"/>
    <property type="match status" value="1"/>
</dbReference>
<organism evidence="1">
    <name type="scientific">mine drainage metagenome</name>
    <dbReference type="NCBI Taxonomy" id="410659"/>
    <lineage>
        <taxon>unclassified sequences</taxon>
        <taxon>metagenomes</taxon>
        <taxon>ecological metagenomes</taxon>
    </lineage>
</organism>
<comment type="caution">
    <text evidence="1">The sequence shown here is derived from an EMBL/GenBank/DDBJ whole genome shotgun (WGS) entry which is preliminary data.</text>
</comment>
<evidence type="ECO:0000313" key="1">
    <source>
        <dbReference type="EMBL" id="EQD77263.1"/>
    </source>
</evidence>
<accession>T1C8F8</accession>
<dbReference type="EMBL" id="AUZX01002233">
    <property type="protein sequence ID" value="EQD77263.1"/>
    <property type="molecule type" value="Genomic_DNA"/>
</dbReference>
<dbReference type="GO" id="GO:0005524">
    <property type="term" value="F:ATP binding"/>
    <property type="evidence" value="ECO:0007669"/>
    <property type="project" value="UniProtKB-KW"/>
</dbReference>
<protein>
    <submittedName>
        <fullName evidence="1">Abc transporter atp-binding protein</fullName>
    </submittedName>
</protein>
<name>T1C8F8_9ZZZZ</name>
<dbReference type="AlphaFoldDB" id="T1C8F8"/>
<dbReference type="InterPro" id="IPR018632">
    <property type="entry name" value="AAA-associated_dom_C"/>
</dbReference>
<proteinExistence type="predicted"/>
<reference evidence="1" key="2">
    <citation type="journal article" date="2014" name="ISME J.">
        <title>Microbial stratification in low pH oxic and suboxic macroscopic growths along an acid mine drainage.</title>
        <authorList>
            <person name="Mendez-Garcia C."/>
            <person name="Mesa V."/>
            <person name="Sprenger R.R."/>
            <person name="Richter M."/>
            <person name="Diez M.S."/>
            <person name="Solano J."/>
            <person name="Bargiela R."/>
            <person name="Golyshina O.V."/>
            <person name="Manteca A."/>
            <person name="Ramos J.L."/>
            <person name="Gallego J.R."/>
            <person name="Llorente I."/>
            <person name="Martins Dos Santos V.A."/>
            <person name="Jensen O.N."/>
            <person name="Pelaez A.I."/>
            <person name="Sanchez J."/>
            <person name="Ferrer M."/>
        </authorList>
    </citation>
    <scope>NUCLEOTIDE SEQUENCE</scope>
</reference>
<gene>
    <name evidence="1" type="ORF">B1A_03040</name>
</gene>
<reference evidence="1" key="1">
    <citation type="submission" date="2013-08" db="EMBL/GenBank/DDBJ databases">
        <authorList>
            <person name="Mendez C."/>
            <person name="Richter M."/>
            <person name="Ferrer M."/>
            <person name="Sanchez J."/>
        </authorList>
    </citation>
    <scope>NUCLEOTIDE SEQUENCE</scope>
</reference>